<proteinExistence type="predicted"/>
<dbReference type="PANTHER" id="PTHR35360">
    <property type="entry name" value="OS01G0324125 PROTEIN-RELATED"/>
    <property type="match status" value="1"/>
</dbReference>
<dbReference type="AlphaFoldDB" id="A0A8T0RGP4"/>
<protein>
    <submittedName>
        <fullName evidence="1">Uncharacterized protein</fullName>
    </submittedName>
</protein>
<organism evidence="1 2">
    <name type="scientific">Panicum virgatum</name>
    <name type="common">Blackwell switchgrass</name>
    <dbReference type="NCBI Taxonomy" id="38727"/>
    <lineage>
        <taxon>Eukaryota</taxon>
        <taxon>Viridiplantae</taxon>
        <taxon>Streptophyta</taxon>
        <taxon>Embryophyta</taxon>
        <taxon>Tracheophyta</taxon>
        <taxon>Spermatophyta</taxon>
        <taxon>Magnoliopsida</taxon>
        <taxon>Liliopsida</taxon>
        <taxon>Poales</taxon>
        <taxon>Poaceae</taxon>
        <taxon>PACMAD clade</taxon>
        <taxon>Panicoideae</taxon>
        <taxon>Panicodae</taxon>
        <taxon>Paniceae</taxon>
        <taxon>Panicinae</taxon>
        <taxon>Panicum</taxon>
        <taxon>Panicum sect. Hiantes</taxon>
    </lineage>
</organism>
<keyword evidence="2" id="KW-1185">Reference proteome</keyword>
<comment type="caution">
    <text evidence="1">The sequence shown here is derived from an EMBL/GenBank/DDBJ whole genome shotgun (WGS) entry which is preliminary data.</text>
</comment>
<accession>A0A8T0RGP4</accession>
<evidence type="ECO:0000313" key="2">
    <source>
        <dbReference type="Proteomes" id="UP000823388"/>
    </source>
</evidence>
<reference evidence="1" key="1">
    <citation type="submission" date="2020-05" db="EMBL/GenBank/DDBJ databases">
        <title>WGS assembly of Panicum virgatum.</title>
        <authorList>
            <person name="Lovell J.T."/>
            <person name="Jenkins J."/>
            <person name="Shu S."/>
            <person name="Juenger T.E."/>
            <person name="Schmutz J."/>
        </authorList>
    </citation>
    <scope>NUCLEOTIDE SEQUENCE</scope>
    <source>
        <strain evidence="1">AP13</strain>
    </source>
</reference>
<evidence type="ECO:0000313" key="1">
    <source>
        <dbReference type="EMBL" id="KAG2584255.1"/>
    </source>
</evidence>
<dbReference type="EMBL" id="CM029047">
    <property type="protein sequence ID" value="KAG2584255.1"/>
    <property type="molecule type" value="Genomic_DNA"/>
</dbReference>
<dbReference type="Proteomes" id="UP000823388">
    <property type="component" value="Chromosome 6K"/>
</dbReference>
<sequence>MIQLGGTRTTNAPPPAPFLLPLADWEGYHRDNGLTPEVAKQLLHRRGPCVRTLFVTEDFYGVDASLNPDTGRMHTVVCYAYRHNKKGKLLVLVLDNQLPTGPSKWVHFNKFHSFYVLPLLPRHLPGRPERPVYPARGTGYSYCI</sequence>
<gene>
    <name evidence="1" type="ORF">PVAP13_6KG286100</name>
</gene>
<name>A0A8T0RGP4_PANVG</name>